<feature type="chain" id="PRO_5043012835" description="MD-2-related lipid-recognition domain-containing protein" evidence="4">
    <location>
        <begin position="20"/>
        <end position="160"/>
    </location>
</feature>
<dbReference type="FunFam" id="2.60.40.770:FF:000001">
    <property type="entry name" value="NPC intracellular cholesterol transporter 2"/>
    <property type="match status" value="1"/>
</dbReference>
<organism evidence="6 7">
    <name type="scientific">Pristionchus mayeri</name>
    <dbReference type="NCBI Taxonomy" id="1317129"/>
    <lineage>
        <taxon>Eukaryota</taxon>
        <taxon>Metazoa</taxon>
        <taxon>Ecdysozoa</taxon>
        <taxon>Nematoda</taxon>
        <taxon>Chromadorea</taxon>
        <taxon>Rhabditida</taxon>
        <taxon>Rhabditina</taxon>
        <taxon>Diplogasteromorpha</taxon>
        <taxon>Diplogasteroidea</taxon>
        <taxon>Neodiplogasteridae</taxon>
        <taxon>Pristionchus</taxon>
    </lineage>
</organism>
<dbReference type="AlphaFoldDB" id="A0AAN4ZA43"/>
<keyword evidence="7" id="KW-1185">Reference proteome</keyword>
<sequence length="160" mass="17661">ADMSRLLLLSVLLLGSASAFITVPFKDCKSVATIEKLEMSECTLKDEVIKDETKQVCIFASGSKPTIKITFKSTEDGVNNLETTIKAKFGQSTLPYQMSDYETCKHGGLACPLEQGKSYTYQQSFSLDPSYPKDTLFQANWQLASGGKKHVCVVFLARIK</sequence>
<feature type="signal peptide" evidence="4">
    <location>
        <begin position="1"/>
        <end position="19"/>
    </location>
</feature>
<reference evidence="7" key="1">
    <citation type="submission" date="2022-10" db="EMBL/GenBank/DDBJ databases">
        <title>Genome assembly of Pristionchus species.</title>
        <authorList>
            <person name="Yoshida K."/>
            <person name="Sommer R.J."/>
        </authorList>
    </citation>
    <scope>NUCLEOTIDE SEQUENCE [LARGE SCALE GENOMIC DNA]</scope>
    <source>
        <strain evidence="7">RS5460</strain>
    </source>
</reference>
<feature type="non-terminal residue" evidence="6">
    <location>
        <position position="1"/>
    </location>
</feature>
<dbReference type="PANTHER" id="PTHR11306">
    <property type="entry name" value="NIEMANN PICK TYPE C2 PROTEIN NPC2-RELATED"/>
    <property type="match status" value="1"/>
</dbReference>
<dbReference type="GO" id="GO:0015918">
    <property type="term" value="P:sterol transport"/>
    <property type="evidence" value="ECO:0007669"/>
    <property type="project" value="InterPro"/>
</dbReference>
<protein>
    <recommendedName>
        <fullName evidence="5">MD-2-related lipid-recognition domain-containing protein</fullName>
    </recommendedName>
</protein>
<dbReference type="InterPro" id="IPR014756">
    <property type="entry name" value="Ig_E-set"/>
</dbReference>
<dbReference type="Proteomes" id="UP001328107">
    <property type="component" value="Unassembled WGS sequence"/>
</dbReference>
<dbReference type="Pfam" id="PF02221">
    <property type="entry name" value="E1_DerP2_DerF2"/>
    <property type="match status" value="1"/>
</dbReference>
<dbReference type="InterPro" id="IPR003172">
    <property type="entry name" value="ML_dom"/>
</dbReference>
<evidence type="ECO:0000313" key="6">
    <source>
        <dbReference type="EMBL" id="GMR34768.1"/>
    </source>
</evidence>
<proteinExistence type="inferred from homology"/>
<comment type="subcellular location">
    <subcellularLocation>
        <location evidence="1">Secreted</location>
    </subcellularLocation>
</comment>
<evidence type="ECO:0000259" key="5">
    <source>
        <dbReference type="SMART" id="SM00737"/>
    </source>
</evidence>
<accession>A0AAN4ZA43</accession>
<gene>
    <name evidence="6" type="ORF">PMAYCL1PPCAC_04963</name>
</gene>
<dbReference type="Gene3D" id="2.60.40.770">
    <property type="match status" value="1"/>
</dbReference>
<evidence type="ECO:0000256" key="1">
    <source>
        <dbReference type="ARBA" id="ARBA00004613"/>
    </source>
</evidence>
<evidence type="ECO:0000256" key="3">
    <source>
        <dbReference type="ARBA" id="ARBA00022525"/>
    </source>
</evidence>
<keyword evidence="3" id="KW-0964">Secreted</keyword>
<dbReference type="SMART" id="SM00737">
    <property type="entry name" value="ML"/>
    <property type="match status" value="1"/>
</dbReference>
<evidence type="ECO:0000256" key="2">
    <source>
        <dbReference type="ARBA" id="ARBA00006370"/>
    </source>
</evidence>
<dbReference type="GO" id="GO:0032934">
    <property type="term" value="F:sterol binding"/>
    <property type="evidence" value="ECO:0007669"/>
    <property type="project" value="InterPro"/>
</dbReference>
<dbReference type="InterPro" id="IPR039670">
    <property type="entry name" value="NPC2-like"/>
</dbReference>
<feature type="domain" description="MD-2-related lipid-recognition" evidence="5">
    <location>
        <begin position="25"/>
        <end position="157"/>
    </location>
</feature>
<dbReference type="GO" id="GO:0005576">
    <property type="term" value="C:extracellular region"/>
    <property type="evidence" value="ECO:0007669"/>
    <property type="project" value="UniProtKB-SubCell"/>
</dbReference>
<dbReference type="PANTHER" id="PTHR11306:SF68">
    <property type="entry name" value="NPC INTRACELLULAR CHOLESTEROL TRANSPORTER 2"/>
    <property type="match status" value="1"/>
</dbReference>
<dbReference type="EMBL" id="BTRK01000002">
    <property type="protein sequence ID" value="GMR34768.1"/>
    <property type="molecule type" value="Genomic_DNA"/>
</dbReference>
<dbReference type="SUPFAM" id="SSF81296">
    <property type="entry name" value="E set domains"/>
    <property type="match status" value="1"/>
</dbReference>
<comment type="similarity">
    <text evidence="2">Belongs to the NPC2 family.</text>
</comment>
<name>A0AAN4ZA43_9BILA</name>
<evidence type="ECO:0000313" key="7">
    <source>
        <dbReference type="Proteomes" id="UP001328107"/>
    </source>
</evidence>
<comment type="caution">
    <text evidence="6">The sequence shown here is derived from an EMBL/GenBank/DDBJ whole genome shotgun (WGS) entry which is preliminary data.</text>
</comment>
<evidence type="ECO:0000256" key="4">
    <source>
        <dbReference type="SAM" id="SignalP"/>
    </source>
</evidence>
<keyword evidence="4" id="KW-0732">Signal</keyword>